<protein>
    <submittedName>
        <fullName evidence="1">Uncharacterized protein</fullName>
    </submittedName>
</protein>
<sequence>IPRDIWKKMQLKKAIAEGKQRINQGTLDNVVTKRDTALSFSRERVLHAVAQYVVTKDIPLSHAGSAAFRNALTSMRPHTKSSELPSSHDVSVYINNQYIDLLNEFKEQFQV</sequence>
<dbReference type="EMBL" id="KV428675">
    <property type="protein sequence ID" value="KZT31287.1"/>
    <property type="molecule type" value="Genomic_DNA"/>
</dbReference>
<feature type="non-terminal residue" evidence="1">
    <location>
        <position position="1"/>
    </location>
</feature>
<accession>A0A165WL45</accession>
<name>A0A165WL45_9AGAM</name>
<dbReference type="AlphaFoldDB" id="A0A165WL45"/>
<reference evidence="1 2" key="1">
    <citation type="journal article" date="2016" name="Mol. Biol. Evol.">
        <title>Comparative Genomics of Early-Diverging Mushroom-Forming Fungi Provides Insights into the Origins of Lignocellulose Decay Capabilities.</title>
        <authorList>
            <person name="Nagy L.G."/>
            <person name="Riley R."/>
            <person name="Tritt A."/>
            <person name="Adam C."/>
            <person name="Daum C."/>
            <person name="Floudas D."/>
            <person name="Sun H."/>
            <person name="Yadav J.S."/>
            <person name="Pangilinan J."/>
            <person name="Larsson K.H."/>
            <person name="Matsuura K."/>
            <person name="Barry K."/>
            <person name="Labutti K."/>
            <person name="Kuo R."/>
            <person name="Ohm R.A."/>
            <person name="Bhattacharya S.S."/>
            <person name="Shirouzu T."/>
            <person name="Yoshinaga Y."/>
            <person name="Martin F.M."/>
            <person name="Grigoriev I.V."/>
            <person name="Hibbett D.S."/>
        </authorList>
    </citation>
    <scope>NUCLEOTIDE SEQUENCE [LARGE SCALE GENOMIC DNA]</scope>
    <source>
        <strain evidence="1 2">HHB10207 ss-3</strain>
    </source>
</reference>
<evidence type="ECO:0000313" key="2">
    <source>
        <dbReference type="Proteomes" id="UP000076798"/>
    </source>
</evidence>
<organism evidence="1 2">
    <name type="scientific">Sistotremastrum suecicum HHB10207 ss-3</name>
    <dbReference type="NCBI Taxonomy" id="1314776"/>
    <lineage>
        <taxon>Eukaryota</taxon>
        <taxon>Fungi</taxon>
        <taxon>Dikarya</taxon>
        <taxon>Basidiomycota</taxon>
        <taxon>Agaricomycotina</taxon>
        <taxon>Agaricomycetes</taxon>
        <taxon>Sistotremastrales</taxon>
        <taxon>Sistotremastraceae</taxon>
        <taxon>Sistotremastrum</taxon>
    </lineage>
</organism>
<evidence type="ECO:0000313" key="1">
    <source>
        <dbReference type="EMBL" id="KZT31287.1"/>
    </source>
</evidence>
<proteinExistence type="predicted"/>
<dbReference type="OrthoDB" id="3157803at2759"/>
<gene>
    <name evidence="1" type="ORF">SISSUDRAFT_957387</name>
</gene>
<keyword evidence="2" id="KW-1185">Reference proteome</keyword>
<dbReference type="Proteomes" id="UP000076798">
    <property type="component" value="Unassembled WGS sequence"/>
</dbReference>
<feature type="non-terminal residue" evidence="1">
    <location>
        <position position="111"/>
    </location>
</feature>